<evidence type="ECO:0000256" key="1">
    <source>
        <dbReference type="SAM" id="MobiDB-lite"/>
    </source>
</evidence>
<gene>
    <name evidence="2" type="ORF">BKA19_3282</name>
</gene>
<dbReference type="EMBL" id="SHKV01000001">
    <property type="protein sequence ID" value="RZU33550.1"/>
    <property type="molecule type" value="Genomic_DNA"/>
</dbReference>
<comment type="caution">
    <text evidence="2">The sequence shown here is derived from an EMBL/GenBank/DDBJ whole genome shotgun (WGS) entry which is preliminary data.</text>
</comment>
<reference evidence="2 3" key="1">
    <citation type="submission" date="2019-02" db="EMBL/GenBank/DDBJ databases">
        <title>Sequencing the genomes of 1000 actinobacteria strains.</title>
        <authorList>
            <person name="Klenk H.-P."/>
        </authorList>
    </citation>
    <scope>NUCLEOTIDE SEQUENCE [LARGE SCALE GENOMIC DNA]</scope>
    <source>
        <strain evidence="2 3">DSM 44509</strain>
    </source>
</reference>
<accession>A0A4Q7Y968</accession>
<name>A0A4Q7Y968_9ACTN</name>
<organism evidence="2 3">
    <name type="scientific">Blastococcus saxobsidens</name>
    <dbReference type="NCBI Taxonomy" id="138336"/>
    <lineage>
        <taxon>Bacteria</taxon>
        <taxon>Bacillati</taxon>
        <taxon>Actinomycetota</taxon>
        <taxon>Actinomycetes</taxon>
        <taxon>Geodermatophilales</taxon>
        <taxon>Geodermatophilaceae</taxon>
        <taxon>Blastococcus</taxon>
    </lineage>
</organism>
<proteinExistence type="predicted"/>
<keyword evidence="3" id="KW-1185">Reference proteome</keyword>
<protein>
    <submittedName>
        <fullName evidence="2">Uncharacterized protein</fullName>
    </submittedName>
</protein>
<dbReference type="Proteomes" id="UP000292507">
    <property type="component" value="Unassembled WGS sequence"/>
</dbReference>
<evidence type="ECO:0000313" key="3">
    <source>
        <dbReference type="Proteomes" id="UP000292507"/>
    </source>
</evidence>
<feature type="region of interest" description="Disordered" evidence="1">
    <location>
        <begin position="1"/>
        <end position="54"/>
    </location>
</feature>
<dbReference type="AlphaFoldDB" id="A0A4Q7Y968"/>
<evidence type="ECO:0000313" key="2">
    <source>
        <dbReference type="EMBL" id="RZU33550.1"/>
    </source>
</evidence>
<sequence length="54" mass="5265">MPDENDTGSDRDAAPLGAEVAPPGDEESQGGTPGAASGVAGPSYPPAETEPDAR</sequence>